<accession>A0A853DEV6</accession>
<dbReference type="Proteomes" id="UP000571817">
    <property type="component" value="Unassembled WGS sequence"/>
</dbReference>
<keyword evidence="6" id="KW-1185">Reference proteome</keyword>
<gene>
    <name evidence="5" type="ORF">HNR15_000404</name>
</gene>
<dbReference type="SUPFAM" id="SSF53822">
    <property type="entry name" value="Periplasmic binding protein-like I"/>
    <property type="match status" value="1"/>
</dbReference>
<dbReference type="Gene3D" id="3.40.50.2300">
    <property type="match status" value="2"/>
</dbReference>
<evidence type="ECO:0000256" key="1">
    <source>
        <dbReference type="ARBA" id="ARBA00023015"/>
    </source>
</evidence>
<keyword evidence="1" id="KW-0805">Transcription regulation</keyword>
<dbReference type="EMBL" id="JACCFW010000001">
    <property type="protein sequence ID" value="NYJ73441.1"/>
    <property type="molecule type" value="Genomic_DNA"/>
</dbReference>
<dbReference type="CDD" id="cd01392">
    <property type="entry name" value="HTH_LacI"/>
    <property type="match status" value="1"/>
</dbReference>
<dbReference type="AlphaFoldDB" id="A0A853DEV6"/>
<keyword evidence="2 5" id="KW-0238">DNA-binding</keyword>
<comment type="caution">
    <text evidence="5">The sequence shown here is derived from an EMBL/GenBank/DDBJ whole genome shotgun (WGS) entry which is preliminary data.</text>
</comment>
<reference evidence="5 6" key="1">
    <citation type="submission" date="2020-07" db="EMBL/GenBank/DDBJ databases">
        <title>Sequencing the genomes of 1000 actinobacteria strains.</title>
        <authorList>
            <person name="Klenk H.-P."/>
        </authorList>
    </citation>
    <scope>NUCLEOTIDE SEQUENCE [LARGE SCALE GENOMIC DNA]</scope>
    <source>
        <strain evidence="5 6">DSM 29531</strain>
    </source>
</reference>
<evidence type="ECO:0000259" key="4">
    <source>
        <dbReference type="PROSITE" id="PS50932"/>
    </source>
</evidence>
<dbReference type="CDD" id="cd06267">
    <property type="entry name" value="PBP1_LacI_sugar_binding-like"/>
    <property type="match status" value="1"/>
</dbReference>
<dbReference type="InterPro" id="IPR001761">
    <property type="entry name" value="Peripla_BP/Lac1_sug-bd_dom"/>
</dbReference>
<evidence type="ECO:0000313" key="6">
    <source>
        <dbReference type="Proteomes" id="UP000571817"/>
    </source>
</evidence>
<dbReference type="InterPro" id="IPR000843">
    <property type="entry name" value="HTH_LacI"/>
</dbReference>
<dbReference type="InterPro" id="IPR028082">
    <property type="entry name" value="Peripla_BP_I"/>
</dbReference>
<dbReference type="PROSITE" id="PS50932">
    <property type="entry name" value="HTH_LACI_2"/>
    <property type="match status" value="1"/>
</dbReference>
<evidence type="ECO:0000256" key="3">
    <source>
        <dbReference type="ARBA" id="ARBA00023163"/>
    </source>
</evidence>
<dbReference type="GO" id="GO:0003700">
    <property type="term" value="F:DNA-binding transcription factor activity"/>
    <property type="evidence" value="ECO:0007669"/>
    <property type="project" value="TreeGrafter"/>
</dbReference>
<proteinExistence type="predicted"/>
<organism evidence="5 6">
    <name type="scientific">Allobranchiibius huperziae</name>
    <dbReference type="NCBI Taxonomy" id="1874116"/>
    <lineage>
        <taxon>Bacteria</taxon>
        <taxon>Bacillati</taxon>
        <taxon>Actinomycetota</taxon>
        <taxon>Actinomycetes</taxon>
        <taxon>Micrococcales</taxon>
        <taxon>Dermacoccaceae</taxon>
        <taxon>Allobranchiibius</taxon>
    </lineage>
</organism>
<dbReference type="GO" id="GO:0000976">
    <property type="term" value="F:transcription cis-regulatory region binding"/>
    <property type="evidence" value="ECO:0007669"/>
    <property type="project" value="TreeGrafter"/>
</dbReference>
<name>A0A853DEV6_9MICO</name>
<dbReference type="Gene3D" id="1.10.260.40">
    <property type="entry name" value="lambda repressor-like DNA-binding domains"/>
    <property type="match status" value="1"/>
</dbReference>
<dbReference type="RefSeq" id="WP_343048376.1">
    <property type="nucleotide sequence ID" value="NZ_JACCFW010000001.1"/>
</dbReference>
<dbReference type="SUPFAM" id="SSF47413">
    <property type="entry name" value="lambda repressor-like DNA-binding domains"/>
    <property type="match status" value="1"/>
</dbReference>
<keyword evidence="3" id="KW-0804">Transcription</keyword>
<dbReference type="InterPro" id="IPR010982">
    <property type="entry name" value="Lambda_DNA-bd_dom_sf"/>
</dbReference>
<dbReference type="SMART" id="SM00354">
    <property type="entry name" value="HTH_LACI"/>
    <property type="match status" value="1"/>
</dbReference>
<dbReference type="PANTHER" id="PTHR30146">
    <property type="entry name" value="LACI-RELATED TRANSCRIPTIONAL REPRESSOR"/>
    <property type="match status" value="1"/>
</dbReference>
<protein>
    <submittedName>
        <fullName evidence="5">DNA-binding LacI/PurR family transcriptional regulator</fullName>
    </submittedName>
</protein>
<evidence type="ECO:0000256" key="2">
    <source>
        <dbReference type="ARBA" id="ARBA00023125"/>
    </source>
</evidence>
<evidence type="ECO:0000313" key="5">
    <source>
        <dbReference type="EMBL" id="NYJ73441.1"/>
    </source>
</evidence>
<dbReference type="Pfam" id="PF00532">
    <property type="entry name" value="Peripla_BP_1"/>
    <property type="match status" value="1"/>
</dbReference>
<dbReference type="Pfam" id="PF00356">
    <property type="entry name" value="LacI"/>
    <property type="match status" value="1"/>
</dbReference>
<sequence length="334" mass="36268">MVGLREVAERAGVSVRTASNVANDFPHVAPETRRRVQAAIEELKYRPNTAARQLRRGRTEVISLVVPEISSPYFSELAAITVRVAAERGWTVHIDQTDGDADQERRMILGPAGRSVDGVLCSPWAVSPAELVELAAGPVVLLGERETDGVLDHVAIDNVRASREATQHLLARGDRVIGAIGAQPHLQNGTAELRVEGYRQALESAGLPFREELVIPVRSLHRPDGAAAVTRLLEVEPHLDAVFCFSDELALGALRTLLEQGRRVPEDIAVVGFDDIEDGRYSTPTLTTIAPDKTQIVRVALDRLAARISSPAESDDDGPLDLVVPHQLIVREST</sequence>
<feature type="domain" description="HTH lacI-type" evidence="4">
    <location>
        <begin position="2"/>
        <end position="56"/>
    </location>
</feature>
<dbReference type="PANTHER" id="PTHR30146:SF153">
    <property type="entry name" value="LACTOSE OPERON REPRESSOR"/>
    <property type="match status" value="1"/>
</dbReference>